<dbReference type="PANTHER" id="PTHR30238:SF4">
    <property type="entry name" value="SLL1022 PROTEIN"/>
    <property type="match status" value="1"/>
</dbReference>
<evidence type="ECO:0000256" key="3">
    <source>
        <dbReference type="ARBA" id="ARBA00022692"/>
    </source>
</evidence>
<organism evidence="7 8">
    <name type="scientific">Lottiidibacillus patelloidae</name>
    <dbReference type="NCBI Taxonomy" id="2670334"/>
    <lineage>
        <taxon>Bacteria</taxon>
        <taxon>Bacillati</taxon>
        <taxon>Bacillota</taxon>
        <taxon>Bacilli</taxon>
        <taxon>Bacillales</taxon>
        <taxon>Bacillaceae</taxon>
        <taxon>Lottiidibacillus</taxon>
    </lineage>
</organism>
<dbReference type="AlphaFoldDB" id="A0A263BYE7"/>
<reference evidence="7 8" key="2">
    <citation type="submission" date="2017-09" db="EMBL/GenBank/DDBJ databases">
        <title>Bacillus patelloidae sp. nov., isolated from the intestinal tract of a marine limpet.</title>
        <authorList>
            <person name="Liu R."/>
            <person name="Dong C."/>
            <person name="Shao Z."/>
        </authorList>
    </citation>
    <scope>NUCLEOTIDE SEQUENCE [LARGE SCALE GENOMIC DNA]</scope>
    <source>
        <strain evidence="7 8">SA5d-4</strain>
    </source>
</reference>
<keyword evidence="5 6" id="KW-0472">Membrane</keyword>
<dbReference type="InterPro" id="IPR005496">
    <property type="entry name" value="Integral_membrane_TerC"/>
</dbReference>
<evidence type="ECO:0000256" key="6">
    <source>
        <dbReference type="SAM" id="Phobius"/>
    </source>
</evidence>
<name>A0A263BYE7_9BACI</name>
<feature type="transmembrane region" description="Helical" evidence="6">
    <location>
        <begin position="6"/>
        <end position="25"/>
    </location>
</feature>
<dbReference type="Pfam" id="PF03741">
    <property type="entry name" value="TerC"/>
    <property type="match status" value="1"/>
</dbReference>
<reference evidence="8" key="1">
    <citation type="submission" date="2017-08" db="EMBL/GenBank/DDBJ databases">
        <authorList>
            <person name="Huang Z."/>
        </authorList>
    </citation>
    <scope>NUCLEOTIDE SEQUENCE [LARGE SCALE GENOMIC DNA]</scope>
    <source>
        <strain evidence="8">SA5d-4</strain>
    </source>
</reference>
<evidence type="ECO:0000256" key="4">
    <source>
        <dbReference type="ARBA" id="ARBA00022989"/>
    </source>
</evidence>
<evidence type="ECO:0000313" key="8">
    <source>
        <dbReference type="Proteomes" id="UP000217083"/>
    </source>
</evidence>
<keyword evidence="8" id="KW-1185">Reference proteome</keyword>
<gene>
    <name evidence="7" type="ORF">CIB95_01470</name>
</gene>
<feature type="transmembrane region" description="Helical" evidence="6">
    <location>
        <begin position="187"/>
        <end position="207"/>
    </location>
</feature>
<comment type="similarity">
    <text evidence="2">Belongs to the TerC family.</text>
</comment>
<keyword evidence="3 6" id="KW-0812">Transmembrane</keyword>
<evidence type="ECO:0000256" key="2">
    <source>
        <dbReference type="ARBA" id="ARBA00007511"/>
    </source>
</evidence>
<dbReference type="EMBL" id="NPIA01000001">
    <property type="protein sequence ID" value="OZM58744.1"/>
    <property type="molecule type" value="Genomic_DNA"/>
</dbReference>
<comment type="subcellular location">
    <subcellularLocation>
        <location evidence="1">Membrane</location>
        <topology evidence="1">Multi-pass membrane protein</topology>
    </subcellularLocation>
</comment>
<dbReference type="InterPro" id="IPR022301">
    <property type="entry name" value="Integral_membrane_YjbE"/>
</dbReference>
<feature type="transmembrane region" description="Helical" evidence="6">
    <location>
        <begin position="124"/>
        <end position="144"/>
    </location>
</feature>
<feature type="transmembrane region" description="Helical" evidence="6">
    <location>
        <begin position="64"/>
        <end position="82"/>
    </location>
</feature>
<dbReference type="NCBIfam" id="TIGR03717">
    <property type="entry name" value="R_switched_YjbE"/>
    <property type="match status" value="1"/>
</dbReference>
<evidence type="ECO:0000256" key="5">
    <source>
        <dbReference type="ARBA" id="ARBA00023136"/>
    </source>
</evidence>
<accession>A0A263BYE7</accession>
<keyword evidence="4 6" id="KW-1133">Transmembrane helix</keyword>
<feature type="transmembrane region" description="Helical" evidence="6">
    <location>
        <begin position="94"/>
        <end position="112"/>
    </location>
</feature>
<proteinExistence type="inferred from homology"/>
<comment type="caution">
    <text evidence="7">The sequence shown here is derived from an EMBL/GenBank/DDBJ whole genome shotgun (WGS) entry which is preliminary data.</text>
</comment>
<dbReference type="PANTHER" id="PTHR30238">
    <property type="entry name" value="MEMBRANE BOUND PREDICTED REDOX MODULATOR"/>
    <property type="match status" value="1"/>
</dbReference>
<evidence type="ECO:0000313" key="7">
    <source>
        <dbReference type="EMBL" id="OZM58744.1"/>
    </source>
</evidence>
<feature type="transmembrane region" description="Helical" evidence="6">
    <location>
        <begin position="37"/>
        <end position="58"/>
    </location>
</feature>
<protein>
    <recommendedName>
        <fullName evidence="9">Tellurium resistance protein TerC</fullName>
    </recommendedName>
</protein>
<evidence type="ECO:0008006" key="9">
    <source>
        <dbReference type="Google" id="ProtNLM"/>
    </source>
</evidence>
<dbReference type="Proteomes" id="UP000217083">
    <property type="component" value="Unassembled WGS sequence"/>
</dbReference>
<sequence length="213" mass="23132">MIALFTIIAIDIVLGGDNAIVIALASRNLPEDQRNKAILFGTGLAIIVRIFLTIIAVYLLMIPYLRLVGGLLLIYIAYKLLVDQEDEANIKGGTTIAAAIKTIVFADIVMAFDNVLAVAGAADNNIYLVIFGLLFSVPIIIWGSKIILYGLERFPLLVYAGSAILAFTAAKMIVHEEKLHYIFENSVLSYSLQSLIIIGTLIAGYLVNKMKAA</sequence>
<dbReference type="GO" id="GO:0016020">
    <property type="term" value="C:membrane"/>
    <property type="evidence" value="ECO:0007669"/>
    <property type="project" value="UniProtKB-SubCell"/>
</dbReference>
<evidence type="ECO:0000256" key="1">
    <source>
        <dbReference type="ARBA" id="ARBA00004141"/>
    </source>
</evidence>
<feature type="transmembrane region" description="Helical" evidence="6">
    <location>
        <begin position="156"/>
        <end position="175"/>
    </location>
</feature>